<evidence type="ECO:0000256" key="1">
    <source>
        <dbReference type="ARBA" id="ARBA00023110"/>
    </source>
</evidence>
<dbReference type="EMBL" id="UINC01091110">
    <property type="protein sequence ID" value="SVC43619.1"/>
    <property type="molecule type" value="Genomic_DNA"/>
</dbReference>
<feature type="non-terminal residue" evidence="4">
    <location>
        <position position="1"/>
    </location>
</feature>
<accession>A0A382M3Y3</accession>
<feature type="domain" description="Trigger factor C-terminal" evidence="3">
    <location>
        <begin position="4"/>
        <end position="83"/>
    </location>
</feature>
<dbReference type="GO" id="GO:0006457">
    <property type="term" value="P:protein folding"/>
    <property type="evidence" value="ECO:0007669"/>
    <property type="project" value="InterPro"/>
</dbReference>
<dbReference type="GO" id="GO:0003755">
    <property type="term" value="F:peptidyl-prolyl cis-trans isomerase activity"/>
    <property type="evidence" value="ECO:0007669"/>
    <property type="project" value="UniProtKB-KW"/>
</dbReference>
<reference evidence="4" key="1">
    <citation type="submission" date="2018-05" db="EMBL/GenBank/DDBJ databases">
        <authorList>
            <person name="Lanie J.A."/>
            <person name="Ng W.-L."/>
            <person name="Kazmierczak K.M."/>
            <person name="Andrzejewski T.M."/>
            <person name="Davidsen T.M."/>
            <person name="Wayne K.J."/>
            <person name="Tettelin H."/>
            <person name="Glass J.I."/>
            <person name="Rusch D."/>
            <person name="Podicherti R."/>
            <person name="Tsui H.-C.T."/>
            <person name="Winkler M.E."/>
        </authorList>
    </citation>
    <scope>NUCLEOTIDE SEQUENCE</scope>
</reference>
<dbReference type="InterPro" id="IPR008880">
    <property type="entry name" value="Trigger_fac_C"/>
</dbReference>
<evidence type="ECO:0000259" key="3">
    <source>
        <dbReference type="Pfam" id="PF05698"/>
    </source>
</evidence>
<evidence type="ECO:0000313" key="4">
    <source>
        <dbReference type="EMBL" id="SVC43619.1"/>
    </source>
</evidence>
<keyword evidence="1" id="KW-0697">Rotamase</keyword>
<organism evidence="4">
    <name type="scientific">marine metagenome</name>
    <dbReference type="NCBI Taxonomy" id="408172"/>
    <lineage>
        <taxon>unclassified sequences</taxon>
        <taxon>metagenomes</taxon>
        <taxon>ecological metagenomes</taxon>
    </lineage>
</organism>
<dbReference type="SUPFAM" id="SSF109998">
    <property type="entry name" value="Triger factor/SurA peptide-binding domain-like"/>
    <property type="match status" value="1"/>
</dbReference>
<protein>
    <recommendedName>
        <fullName evidence="3">Trigger factor C-terminal domain-containing protein</fullName>
    </recommendedName>
</protein>
<evidence type="ECO:0000256" key="2">
    <source>
        <dbReference type="ARBA" id="ARBA00023235"/>
    </source>
</evidence>
<proteinExistence type="predicted"/>
<gene>
    <name evidence="4" type="ORF">METZ01_LOCUS296473</name>
</gene>
<name>A0A382M3Y3_9ZZZZ</name>
<dbReference type="InterPro" id="IPR027304">
    <property type="entry name" value="Trigger_fact/SurA_dom_sf"/>
</dbReference>
<sequence>DHDHDESKFTDEERQSGERRLKAYLLMEALRSKLTVEVTDEEFDTYLEGRATEMGLSADDLKRSPRVSDLRRDLEEDKIFEQLQTTANITEKKV</sequence>
<keyword evidence="2" id="KW-0413">Isomerase</keyword>
<dbReference type="Pfam" id="PF05698">
    <property type="entry name" value="Trigger_C"/>
    <property type="match status" value="1"/>
</dbReference>
<dbReference type="GO" id="GO:0015031">
    <property type="term" value="P:protein transport"/>
    <property type="evidence" value="ECO:0007669"/>
    <property type="project" value="InterPro"/>
</dbReference>
<dbReference type="InterPro" id="IPR037041">
    <property type="entry name" value="Trigger_fac_C_sf"/>
</dbReference>
<dbReference type="Gene3D" id="1.10.3120.10">
    <property type="entry name" value="Trigger factor, C-terminal domain"/>
    <property type="match status" value="1"/>
</dbReference>
<dbReference type="AlphaFoldDB" id="A0A382M3Y3"/>